<dbReference type="OrthoDB" id="614723at2"/>
<dbReference type="NCBIfam" id="TIGR04183">
    <property type="entry name" value="Por_Secre_tail"/>
    <property type="match status" value="1"/>
</dbReference>
<evidence type="ECO:0000313" key="6">
    <source>
        <dbReference type="Proteomes" id="UP000199203"/>
    </source>
</evidence>
<protein>
    <submittedName>
        <fullName evidence="5">Por secretion system C-terminal sorting domain-containing protein</fullName>
    </submittedName>
</protein>
<accession>A0A1G7PAQ2</accession>
<feature type="signal peptide" evidence="2">
    <location>
        <begin position="1"/>
        <end position="20"/>
    </location>
</feature>
<feature type="domain" description="Secretion system C-terminal sorting" evidence="3">
    <location>
        <begin position="658"/>
        <end position="723"/>
    </location>
</feature>
<dbReference type="STRING" id="454006.SAMN05421825_2221"/>
<dbReference type="Pfam" id="PF20009">
    <property type="entry name" value="GEVED"/>
    <property type="match status" value="1"/>
</dbReference>
<dbReference type="Pfam" id="PF18962">
    <property type="entry name" value="Por_Secre_tail"/>
    <property type="match status" value="1"/>
</dbReference>
<feature type="chain" id="PRO_5011786963" evidence="2">
    <location>
        <begin position="21"/>
        <end position="727"/>
    </location>
</feature>
<evidence type="ECO:0000313" key="5">
    <source>
        <dbReference type="EMBL" id="SDF82550.1"/>
    </source>
</evidence>
<sequence>MNVKLLFKCLFLFMFSITSAQQITLDTSLVSDEPNTIEEFWYWSGGFPVLGSGFTPNSTVTVFDTDPNGKRWRDFTGTVDSQGKFSVQISAKMIRSLKGAHTVKATDGEGKTANATLQVVANENEVIEASVSNKILTMAQFFDFGIKLHATNIEPNAQVVVHIFSPNESGSGITGQYYADANGNFDIVFNGNTPTYPWGDTMPDIAGTWRINVEQFETSFYGTTEFRVLPDNPSPQSYDLISNVDNGIPSTPITRFEVNGVGYNSDPNSSAFYEDMTDKVFSLQAGQTYNVKIKGKNRVDYAPDTYTLFVDWNHNGILDESNEIVSEGYLFGSSGVDDKFTQFPITVPQNAINGNTRIRVLKMQSATEYSMFWPIGASGYYYNSGQAEDYTLNISGGIADPGCDFSCPSDINANTIPGGETAVVNYSLPFNCGSQGSSSCGIDYPGNNYENWMPASNFNTVANDFVIPAGKTLKIDKVIPHLIRFSYGATVAFYKDNNGKPGELIMNYAAPTIESQNEIGSTTGGTAYETVIKLPEVLELTSGKYWVAINMQGPLVSWEIKSALSNGTTAFTTGDGLNWTAKEGFDGVFKVSYVCETPEPQVVLVQGLESGVAFPEGNTVVVHNLVYEGAVIDTCVFNVHVDKILGTTETSKNQISFYPNPVKDILKISNIKDINNINVYDMSGKEVFAKELHQKDAEINLSKLASGIYIMKVGSGNEVRAFKLIKK</sequence>
<proteinExistence type="predicted"/>
<name>A0A1G7PAQ2_9FLAO</name>
<dbReference type="AlphaFoldDB" id="A0A1G7PAQ2"/>
<dbReference type="Proteomes" id="UP000199203">
    <property type="component" value="Unassembled WGS sequence"/>
</dbReference>
<dbReference type="Gene3D" id="2.60.40.10">
    <property type="entry name" value="Immunoglobulins"/>
    <property type="match status" value="1"/>
</dbReference>
<gene>
    <name evidence="5" type="ORF">SAMN05421825_2221</name>
</gene>
<reference evidence="6" key="1">
    <citation type="submission" date="2016-10" db="EMBL/GenBank/DDBJ databases">
        <authorList>
            <person name="Varghese N."/>
            <person name="Submissions S."/>
        </authorList>
    </citation>
    <scope>NUCLEOTIDE SEQUENCE [LARGE SCALE GENOMIC DNA]</scope>
    <source>
        <strain evidence="6">DSM 19684</strain>
    </source>
</reference>
<evidence type="ECO:0000259" key="3">
    <source>
        <dbReference type="Pfam" id="PF18962"/>
    </source>
</evidence>
<evidence type="ECO:0000256" key="2">
    <source>
        <dbReference type="SAM" id="SignalP"/>
    </source>
</evidence>
<dbReference type="InterPro" id="IPR026444">
    <property type="entry name" value="Secre_tail"/>
</dbReference>
<evidence type="ECO:0000256" key="1">
    <source>
        <dbReference type="ARBA" id="ARBA00022729"/>
    </source>
</evidence>
<dbReference type="InterPro" id="IPR045474">
    <property type="entry name" value="GEVED"/>
</dbReference>
<dbReference type="EMBL" id="FNBH01000002">
    <property type="protein sequence ID" value="SDF82550.1"/>
    <property type="molecule type" value="Genomic_DNA"/>
</dbReference>
<dbReference type="InterPro" id="IPR013783">
    <property type="entry name" value="Ig-like_fold"/>
</dbReference>
<feature type="domain" description="GEVED" evidence="4">
    <location>
        <begin position="306"/>
        <end position="393"/>
    </location>
</feature>
<evidence type="ECO:0000259" key="4">
    <source>
        <dbReference type="Pfam" id="PF20009"/>
    </source>
</evidence>
<keyword evidence="6" id="KW-1185">Reference proteome</keyword>
<keyword evidence="1 2" id="KW-0732">Signal</keyword>
<organism evidence="5 6">
    <name type="scientific">Epilithonimonas hungarica</name>
    <dbReference type="NCBI Taxonomy" id="454006"/>
    <lineage>
        <taxon>Bacteria</taxon>
        <taxon>Pseudomonadati</taxon>
        <taxon>Bacteroidota</taxon>
        <taxon>Flavobacteriia</taxon>
        <taxon>Flavobacteriales</taxon>
        <taxon>Weeksellaceae</taxon>
        <taxon>Chryseobacterium group</taxon>
        <taxon>Epilithonimonas</taxon>
    </lineage>
</organism>